<gene>
    <name evidence="2" type="ORF">RM445_07400</name>
</gene>
<evidence type="ECO:0000313" key="3">
    <source>
        <dbReference type="Proteomes" id="UP001183202"/>
    </source>
</evidence>
<accession>A0ABU2N6K4</accession>
<protein>
    <submittedName>
        <fullName evidence="2">Uncharacterized protein</fullName>
    </submittedName>
</protein>
<reference evidence="3" key="1">
    <citation type="submission" date="2023-07" db="EMBL/GenBank/DDBJ databases">
        <title>30 novel species of actinomycetes from the DSMZ collection.</title>
        <authorList>
            <person name="Nouioui I."/>
        </authorList>
    </citation>
    <scope>NUCLEOTIDE SEQUENCE [LARGE SCALE GENOMIC DNA]</scope>
    <source>
        <strain evidence="3">DSM 45834</strain>
    </source>
</reference>
<proteinExistence type="predicted"/>
<dbReference type="EMBL" id="JAVREJ010000003">
    <property type="protein sequence ID" value="MDT0349351.1"/>
    <property type="molecule type" value="Genomic_DNA"/>
</dbReference>
<dbReference type="RefSeq" id="WP_311555364.1">
    <property type="nucleotide sequence ID" value="NZ_JAVREJ010000003.1"/>
</dbReference>
<comment type="caution">
    <text evidence="2">The sequence shown here is derived from an EMBL/GenBank/DDBJ whole genome shotgun (WGS) entry which is preliminary data.</text>
</comment>
<name>A0ABU2N6K4_9PSEU</name>
<sequence>MSDGALLRWWRRLWGGGRSAAVPAPAPESAPGRGGTGTIEGAPAPTPGRRHYTAPPREDDPQREAHLGAVLQALDGGSLSRAELGARVGAADWGSGRLDAVVAYGVGTGVLVEASDGAVKARYAD</sequence>
<evidence type="ECO:0000256" key="1">
    <source>
        <dbReference type="SAM" id="MobiDB-lite"/>
    </source>
</evidence>
<dbReference type="Proteomes" id="UP001183202">
    <property type="component" value="Unassembled WGS sequence"/>
</dbReference>
<feature type="compositionally biased region" description="Low complexity" evidence="1">
    <location>
        <begin position="19"/>
        <end position="31"/>
    </location>
</feature>
<organism evidence="2 3">
    <name type="scientific">Pseudonocardia charpentierae</name>
    <dbReference type="NCBI Taxonomy" id="3075545"/>
    <lineage>
        <taxon>Bacteria</taxon>
        <taxon>Bacillati</taxon>
        <taxon>Actinomycetota</taxon>
        <taxon>Actinomycetes</taxon>
        <taxon>Pseudonocardiales</taxon>
        <taxon>Pseudonocardiaceae</taxon>
        <taxon>Pseudonocardia</taxon>
    </lineage>
</organism>
<keyword evidence="3" id="KW-1185">Reference proteome</keyword>
<evidence type="ECO:0000313" key="2">
    <source>
        <dbReference type="EMBL" id="MDT0349351.1"/>
    </source>
</evidence>
<feature type="region of interest" description="Disordered" evidence="1">
    <location>
        <begin position="18"/>
        <end position="63"/>
    </location>
</feature>